<protein>
    <recommendedName>
        <fullName evidence="4 6">dTDP-4-dehydrorhamnose reductase</fullName>
        <ecNumber evidence="3 6">1.1.1.133</ecNumber>
    </recommendedName>
</protein>
<dbReference type="Gene3D" id="3.90.25.10">
    <property type="entry name" value="UDP-galactose 4-epimerase, domain 1"/>
    <property type="match status" value="1"/>
</dbReference>
<dbReference type="EC" id="1.1.1.133" evidence="3 6"/>
<dbReference type="GO" id="GO:0019305">
    <property type="term" value="P:dTDP-rhamnose biosynthetic process"/>
    <property type="evidence" value="ECO:0007669"/>
    <property type="project" value="UniProtKB-UniPathway"/>
</dbReference>
<comment type="catalytic activity">
    <reaction evidence="5">
        <text>dTDP-beta-L-rhamnose + NADP(+) = dTDP-4-dehydro-beta-L-rhamnose + NADPH + H(+)</text>
        <dbReference type="Rhea" id="RHEA:21796"/>
        <dbReference type="ChEBI" id="CHEBI:15378"/>
        <dbReference type="ChEBI" id="CHEBI:57510"/>
        <dbReference type="ChEBI" id="CHEBI:57783"/>
        <dbReference type="ChEBI" id="CHEBI:58349"/>
        <dbReference type="ChEBI" id="CHEBI:62830"/>
        <dbReference type="EC" id="1.1.1.133"/>
    </reaction>
</comment>
<dbReference type="InterPro" id="IPR036291">
    <property type="entry name" value="NAD(P)-bd_dom_sf"/>
</dbReference>
<proteinExistence type="inferred from homology"/>
<name>A0A3S3QFN6_9BACT</name>
<evidence type="ECO:0000313" key="8">
    <source>
        <dbReference type="EMBL" id="RWX46254.1"/>
    </source>
</evidence>
<evidence type="ECO:0000256" key="4">
    <source>
        <dbReference type="ARBA" id="ARBA00017099"/>
    </source>
</evidence>
<dbReference type="Pfam" id="PF04321">
    <property type="entry name" value="RmlD_sub_bind"/>
    <property type="match status" value="1"/>
</dbReference>
<dbReference type="PANTHER" id="PTHR10491:SF4">
    <property type="entry name" value="METHIONINE ADENOSYLTRANSFERASE 2 SUBUNIT BETA"/>
    <property type="match status" value="1"/>
</dbReference>
<dbReference type="CDD" id="cd05254">
    <property type="entry name" value="dTDP_HR_like_SDR_e"/>
    <property type="match status" value="1"/>
</dbReference>
<dbReference type="SUPFAM" id="SSF51735">
    <property type="entry name" value="NAD(P)-binding Rossmann-fold domains"/>
    <property type="match status" value="1"/>
</dbReference>
<dbReference type="UniPathway" id="UPA00124"/>
<dbReference type="InterPro" id="IPR029903">
    <property type="entry name" value="RmlD-like-bd"/>
</dbReference>
<dbReference type="GO" id="GO:0008831">
    <property type="term" value="F:dTDP-4-dehydrorhamnose reductase activity"/>
    <property type="evidence" value="ECO:0007669"/>
    <property type="project" value="UniProtKB-EC"/>
</dbReference>
<dbReference type="NCBIfam" id="TIGR01214">
    <property type="entry name" value="rmlD"/>
    <property type="match status" value="1"/>
</dbReference>
<dbReference type="AlphaFoldDB" id="A0A3S3QFN6"/>
<sequence>MNILITGAGGQLGQDCLTVMGEEYAVHGRTSGQLDITQPEQVQHEIQMLRPDVVVNCAAYTAVDRCESEQEACWAVNAQGAANLAEACAASGTRLVHISTDYVFAGDKSVPEPYTEQDPVSPLSAYGKSKLAGEQEITERMDNFLILRTAWLYGMGGNNFLKTMLHLATADPERAIRVVDDQYGSLTWTMTLACQIKQLLASDLTGIAHVTAESSSTWYGGAKYFLESLGVAFSLEPCTTAEYPTPAHRPANSILENSFLKEHKINLMQNWQQDIDAFVELYRDELVAQFSCGL</sequence>
<dbReference type="InterPro" id="IPR005913">
    <property type="entry name" value="dTDP_dehydrorham_reduct"/>
</dbReference>
<feature type="domain" description="RmlD-like substrate binding" evidence="7">
    <location>
        <begin position="1"/>
        <end position="281"/>
    </location>
</feature>
<evidence type="ECO:0000256" key="3">
    <source>
        <dbReference type="ARBA" id="ARBA00012929"/>
    </source>
</evidence>
<evidence type="ECO:0000313" key="9">
    <source>
        <dbReference type="Proteomes" id="UP000287853"/>
    </source>
</evidence>
<dbReference type="GO" id="GO:0005829">
    <property type="term" value="C:cytosol"/>
    <property type="evidence" value="ECO:0007669"/>
    <property type="project" value="TreeGrafter"/>
</dbReference>
<comment type="function">
    <text evidence="6">Catalyzes the reduction of dTDP-6-deoxy-L-lyxo-4-hexulose to yield dTDP-L-rhamnose.</text>
</comment>
<accession>A0A3S3QFN6</accession>
<comment type="caution">
    <text evidence="8">The sequence shown here is derived from an EMBL/GenBank/DDBJ whole genome shotgun (WGS) entry which is preliminary data.</text>
</comment>
<dbReference type="Proteomes" id="UP000287853">
    <property type="component" value="Unassembled WGS sequence"/>
</dbReference>
<evidence type="ECO:0000256" key="2">
    <source>
        <dbReference type="ARBA" id="ARBA00010944"/>
    </source>
</evidence>
<evidence type="ECO:0000259" key="7">
    <source>
        <dbReference type="Pfam" id="PF04321"/>
    </source>
</evidence>
<dbReference type="EMBL" id="MTKO01000067">
    <property type="protein sequence ID" value="RWX46254.1"/>
    <property type="molecule type" value="Genomic_DNA"/>
</dbReference>
<organism evidence="8 9">
    <name type="scientific">Candidatus Electrothrix aarhusensis</name>
    <dbReference type="NCBI Taxonomy" id="1859131"/>
    <lineage>
        <taxon>Bacteria</taxon>
        <taxon>Pseudomonadati</taxon>
        <taxon>Thermodesulfobacteriota</taxon>
        <taxon>Desulfobulbia</taxon>
        <taxon>Desulfobulbales</taxon>
        <taxon>Desulfobulbaceae</taxon>
        <taxon>Candidatus Electrothrix</taxon>
    </lineage>
</organism>
<dbReference type="Gene3D" id="3.40.50.720">
    <property type="entry name" value="NAD(P)-binding Rossmann-like Domain"/>
    <property type="match status" value="1"/>
</dbReference>
<evidence type="ECO:0000256" key="1">
    <source>
        <dbReference type="ARBA" id="ARBA00004781"/>
    </source>
</evidence>
<comment type="similarity">
    <text evidence="2 6">Belongs to the dTDP-4-dehydrorhamnose reductase family.</text>
</comment>
<keyword evidence="6 8" id="KW-0560">Oxidoreductase</keyword>
<dbReference type="PANTHER" id="PTHR10491">
    <property type="entry name" value="DTDP-4-DEHYDRORHAMNOSE REDUCTASE"/>
    <property type="match status" value="1"/>
</dbReference>
<reference evidence="8 9" key="1">
    <citation type="submission" date="2017-01" db="EMBL/GenBank/DDBJ databases">
        <title>The cable genome- insights into the physiology and evolution of filamentous bacteria capable of sulfide oxidation via long distance electron transfer.</title>
        <authorList>
            <person name="Schreiber L."/>
            <person name="Bjerg J.T."/>
            <person name="Boggild A."/>
            <person name="Van De Vossenberg J."/>
            <person name="Meysman F."/>
            <person name="Nielsen L.P."/>
            <person name="Schramm A."/>
            <person name="Kjeldsen K.U."/>
        </authorList>
    </citation>
    <scope>NUCLEOTIDE SEQUENCE [LARGE SCALE GENOMIC DNA]</scope>
    <source>
        <strain evidence="8">MCF</strain>
    </source>
</reference>
<evidence type="ECO:0000256" key="5">
    <source>
        <dbReference type="ARBA" id="ARBA00048200"/>
    </source>
</evidence>
<comment type="pathway">
    <text evidence="1 6">Carbohydrate biosynthesis; dTDP-L-rhamnose biosynthesis.</text>
</comment>
<evidence type="ECO:0000256" key="6">
    <source>
        <dbReference type="RuleBase" id="RU364082"/>
    </source>
</evidence>
<keyword evidence="6" id="KW-0521">NADP</keyword>
<keyword evidence="9" id="KW-1185">Reference proteome</keyword>
<gene>
    <name evidence="8" type="ORF">H206_00778</name>
</gene>